<dbReference type="Pfam" id="PF12706">
    <property type="entry name" value="Lactamase_B_2"/>
    <property type="match status" value="1"/>
</dbReference>
<dbReference type="PANTHER" id="PTHR15032">
    <property type="entry name" value="N-ACYL-PHOSPHATIDYLETHANOLAMINE-HYDROLYZING PHOSPHOLIPASE D"/>
    <property type="match status" value="1"/>
</dbReference>
<evidence type="ECO:0000259" key="2">
    <source>
        <dbReference type="Pfam" id="PF12706"/>
    </source>
</evidence>
<feature type="domain" description="Metallo-beta-lactamase" evidence="2">
    <location>
        <begin position="119"/>
        <end position="312"/>
    </location>
</feature>
<dbReference type="AlphaFoldDB" id="A0A1X7I8H1"/>
<dbReference type="GO" id="GO:0005737">
    <property type="term" value="C:cytoplasm"/>
    <property type="evidence" value="ECO:0007669"/>
    <property type="project" value="TreeGrafter"/>
</dbReference>
<sequence length="370" mass="42672">MKILINIVKGLLIVVAFFFLGYYMVKYFVPSVGKAPNSEKMAKSPYYHKGKFINSVETKSAEFSQTPRILRNYFKRDVETNPTEDYIFSETNKQENDSILQVNWLGHAAILFYKNGKYVLADPMLGERASPFTFMGPKRFSAPPISAENLPELEAVVISHDHYDHLDYETIKKITAKTKYFYVPTGVSASLEYWGVPKEKIKEFSWWDTHTENGITITATPARHFSGRLLSQNNTFWASWAIEMDGDNIYFGGDTGIFDGFEEIDAKLGPFEIAIMPIGAYNEAWHDIHMDPKEAIEAFKQMRALRLFPIHWGTFDLALHSWYEPIHELEQLSSETDLPLLSHPQGKWFKLSDKSNNGWWRKYSKEISSE</sequence>
<evidence type="ECO:0000313" key="3">
    <source>
        <dbReference type="EMBL" id="SMG10920.1"/>
    </source>
</evidence>
<gene>
    <name evidence="3" type="ORF">SAMN05661096_00360</name>
</gene>
<evidence type="ECO:0000256" key="1">
    <source>
        <dbReference type="SAM" id="Phobius"/>
    </source>
</evidence>
<dbReference type="Gene3D" id="3.60.15.10">
    <property type="entry name" value="Ribonuclease Z/Hydroxyacylglutathione hydrolase-like"/>
    <property type="match status" value="1"/>
</dbReference>
<evidence type="ECO:0000313" key="4">
    <source>
        <dbReference type="Proteomes" id="UP000193804"/>
    </source>
</evidence>
<accession>A0A1X7I8H1</accession>
<keyword evidence="1" id="KW-0472">Membrane</keyword>
<dbReference type="SUPFAM" id="SSF56281">
    <property type="entry name" value="Metallo-hydrolase/oxidoreductase"/>
    <property type="match status" value="1"/>
</dbReference>
<proteinExistence type="predicted"/>
<name>A0A1X7I8H1_9BACT</name>
<keyword evidence="1" id="KW-1133">Transmembrane helix</keyword>
<keyword evidence="4" id="KW-1185">Reference proteome</keyword>
<feature type="transmembrane region" description="Helical" evidence="1">
    <location>
        <begin position="7"/>
        <end position="25"/>
    </location>
</feature>
<dbReference type="InterPro" id="IPR001279">
    <property type="entry name" value="Metallo-B-lactamas"/>
</dbReference>
<dbReference type="PANTHER" id="PTHR15032:SF4">
    <property type="entry name" value="N-ACYL-PHOSPHATIDYLETHANOLAMINE-HYDROLYZING PHOSPHOLIPASE D"/>
    <property type="match status" value="1"/>
</dbReference>
<dbReference type="Proteomes" id="UP000193804">
    <property type="component" value="Unassembled WGS sequence"/>
</dbReference>
<keyword evidence="1" id="KW-0812">Transmembrane</keyword>
<protein>
    <submittedName>
        <fullName evidence="3">L-ascorbate metabolism protein UlaG, beta-lactamase superfamily</fullName>
    </submittedName>
</protein>
<dbReference type="STRING" id="1028.SAMN05661096_00360"/>
<dbReference type="RefSeq" id="WP_085515373.1">
    <property type="nucleotide sequence ID" value="NZ_FXAW01000001.1"/>
</dbReference>
<dbReference type="InterPro" id="IPR036866">
    <property type="entry name" value="RibonucZ/Hydroxyglut_hydro"/>
</dbReference>
<organism evidence="3 4">
    <name type="scientific">Marivirga sericea</name>
    <dbReference type="NCBI Taxonomy" id="1028"/>
    <lineage>
        <taxon>Bacteria</taxon>
        <taxon>Pseudomonadati</taxon>
        <taxon>Bacteroidota</taxon>
        <taxon>Cytophagia</taxon>
        <taxon>Cytophagales</taxon>
        <taxon>Marivirgaceae</taxon>
        <taxon>Marivirga</taxon>
    </lineage>
</organism>
<dbReference type="EMBL" id="FXAW01000001">
    <property type="protein sequence ID" value="SMG10920.1"/>
    <property type="molecule type" value="Genomic_DNA"/>
</dbReference>
<reference evidence="4" key="1">
    <citation type="submission" date="2017-04" db="EMBL/GenBank/DDBJ databases">
        <authorList>
            <person name="Varghese N."/>
            <person name="Submissions S."/>
        </authorList>
    </citation>
    <scope>NUCLEOTIDE SEQUENCE [LARGE SCALE GENOMIC DNA]</scope>
    <source>
        <strain evidence="4">DSM 4125</strain>
    </source>
</reference>
<dbReference type="OrthoDB" id="9805728at2"/>